<dbReference type="GO" id="GO:0008233">
    <property type="term" value="F:peptidase activity"/>
    <property type="evidence" value="ECO:0007669"/>
    <property type="project" value="InterPro"/>
</dbReference>
<evidence type="ECO:0000256" key="3">
    <source>
        <dbReference type="ARBA" id="ARBA00022475"/>
    </source>
</evidence>
<dbReference type="PROSITE" id="PS00211">
    <property type="entry name" value="ABC_TRANSPORTER_1"/>
    <property type="match status" value="1"/>
</dbReference>
<proteinExistence type="inferred from homology"/>
<keyword evidence="5" id="KW-0204">Cytolysis</keyword>
<dbReference type="GO" id="GO:0031640">
    <property type="term" value="P:killing of cells of another organism"/>
    <property type="evidence" value="ECO:0007669"/>
    <property type="project" value="UniProtKB-KW"/>
</dbReference>
<evidence type="ECO:0000256" key="9">
    <source>
        <dbReference type="ARBA" id="ARBA00023136"/>
    </source>
</evidence>
<dbReference type="Gene3D" id="3.40.50.300">
    <property type="entry name" value="P-loop containing nucleotide triphosphate hydrolases"/>
    <property type="match status" value="1"/>
</dbReference>
<dbReference type="InterPro" id="IPR005074">
    <property type="entry name" value="Peptidase_C39"/>
</dbReference>
<keyword evidence="6" id="KW-0547">Nucleotide-binding</keyword>
<dbReference type="NCBIfam" id="TIGR01846">
    <property type="entry name" value="type_I_sec_HlyB"/>
    <property type="match status" value="1"/>
</dbReference>
<keyword evidence="7" id="KW-0067">ATP-binding</keyword>
<dbReference type="PANTHER" id="PTHR24221">
    <property type="entry name" value="ATP-BINDING CASSETTE SUB-FAMILY B"/>
    <property type="match status" value="1"/>
</dbReference>
<dbReference type="Pfam" id="PF00664">
    <property type="entry name" value="ABC_membrane"/>
    <property type="match status" value="1"/>
</dbReference>
<evidence type="ECO:0000256" key="11">
    <source>
        <dbReference type="ARBA" id="ARBA00061173"/>
    </source>
</evidence>
<dbReference type="GO" id="GO:0140359">
    <property type="term" value="F:ABC-type transporter activity"/>
    <property type="evidence" value="ECO:0007669"/>
    <property type="project" value="InterPro"/>
</dbReference>
<dbReference type="OrthoDB" id="8554730at2"/>
<dbReference type="GO" id="GO:0016887">
    <property type="term" value="F:ATP hydrolysis activity"/>
    <property type="evidence" value="ECO:0007669"/>
    <property type="project" value="InterPro"/>
</dbReference>
<comment type="subcellular location">
    <subcellularLocation>
        <location evidence="1">Cell membrane</location>
        <topology evidence="1">Multi-pass membrane protein</topology>
    </subcellularLocation>
</comment>
<dbReference type="InterPro" id="IPR036640">
    <property type="entry name" value="ABC1_TM_sf"/>
</dbReference>
<keyword evidence="9 14" id="KW-0472">Membrane</keyword>
<dbReference type="InterPro" id="IPR039421">
    <property type="entry name" value="Type_1_exporter"/>
</dbReference>
<comment type="similarity">
    <text evidence="11">Belongs to the ABC transporter superfamily. Cyclolysin exporter (TC 3.A.1.109.2) family.</text>
</comment>
<dbReference type="RefSeq" id="WP_130967720.1">
    <property type="nucleotide sequence ID" value="NZ_SIXI01000003.1"/>
</dbReference>
<dbReference type="GO" id="GO:0006508">
    <property type="term" value="P:proteolysis"/>
    <property type="evidence" value="ECO:0007669"/>
    <property type="project" value="InterPro"/>
</dbReference>
<dbReference type="Pfam" id="PF00005">
    <property type="entry name" value="ABC_tran"/>
    <property type="match status" value="1"/>
</dbReference>
<evidence type="ECO:0000256" key="1">
    <source>
        <dbReference type="ARBA" id="ARBA00004651"/>
    </source>
</evidence>
<dbReference type="GO" id="GO:0030256">
    <property type="term" value="C:type I protein secretion system complex"/>
    <property type="evidence" value="ECO:0007669"/>
    <property type="project" value="InterPro"/>
</dbReference>
<dbReference type="Gene3D" id="1.20.1560.10">
    <property type="entry name" value="ABC transporter type 1, transmembrane domain"/>
    <property type="match status" value="1"/>
</dbReference>
<dbReference type="PROSITE" id="PS50990">
    <property type="entry name" value="PEPTIDASE_C39"/>
    <property type="match status" value="1"/>
</dbReference>
<dbReference type="InterPro" id="IPR003439">
    <property type="entry name" value="ABC_transporter-like_ATP-bd"/>
</dbReference>
<feature type="region of interest" description="Disordered" evidence="13">
    <location>
        <begin position="1"/>
        <end position="24"/>
    </location>
</feature>
<dbReference type="GO" id="GO:0005524">
    <property type="term" value="F:ATP binding"/>
    <property type="evidence" value="ECO:0007669"/>
    <property type="project" value="UniProtKB-KW"/>
</dbReference>
<feature type="domain" description="ABC transporter" evidence="15">
    <location>
        <begin position="499"/>
        <end position="734"/>
    </location>
</feature>
<accession>A0A4Q9GYG4</accession>
<dbReference type="Proteomes" id="UP000292120">
    <property type="component" value="Unassembled WGS sequence"/>
</dbReference>
<dbReference type="InterPro" id="IPR010132">
    <property type="entry name" value="ATPase_T1SS_HlyB"/>
</dbReference>
<organism evidence="18 19">
    <name type="scientific">Aquabacterium lacunae</name>
    <dbReference type="NCBI Taxonomy" id="2528630"/>
    <lineage>
        <taxon>Bacteria</taxon>
        <taxon>Pseudomonadati</taxon>
        <taxon>Pseudomonadota</taxon>
        <taxon>Betaproteobacteria</taxon>
        <taxon>Burkholderiales</taxon>
        <taxon>Aquabacterium</taxon>
    </lineage>
</organism>
<feature type="transmembrane region" description="Helical" evidence="14">
    <location>
        <begin position="325"/>
        <end position="345"/>
    </location>
</feature>
<keyword evidence="2" id="KW-0813">Transport</keyword>
<dbReference type="Gene3D" id="3.90.70.10">
    <property type="entry name" value="Cysteine proteinases"/>
    <property type="match status" value="1"/>
</dbReference>
<name>A0A4Q9GYG4_9BURK</name>
<dbReference type="PANTHER" id="PTHR24221:SF647">
    <property type="entry name" value="BLL6336 PROTEIN"/>
    <property type="match status" value="1"/>
</dbReference>
<evidence type="ECO:0000256" key="12">
    <source>
        <dbReference type="ARBA" id="ARBA00072252"/>
    </source>
</evidence>
<sequence length="752" mass="81720">MSTVIQPDVPEGHDPAAATSHSPPVADDGLLSLTLLARLHHLTADPAQLRHQLGLGPAEPVSDADLLRAAKAIGLKAKMSRTTADRLSLAALPAMARLRQPDGSARWVLLAQCDGQRVLFQDVQAAGGGRPTIEPLEAFAAQWVGENGHGELLLATSRASLAGELAQFDFSWFIPSIVRYRKLLGEVLLVSMVLQLFALVSPLFFQVVMDKVLVHRGLNTLDVLVIGLVVVVVFESLLTGLRSYVFSHTTSRIDVELGSRLFQHLLKLPLAYFQARRVGDSVARVRELESIRSFLTGQALTLVLDVVFSVLFVAVMFAYSAPLTGIVLLSLPLYALLTLAVVPVLRGRLNEKFARGAENQSLLVETVTGIQTVKANALEPAMARRWDNQLAAYVSASFKTQNLATWAHEGINLIGKLVNAATLWYGAKLVMDHELTVGQFVAFNMFAGRVAQPIMRMAQLWTDFQQTGISMARLGDILNTRTEVPPSQAAQLPPLKGRITLDQVTFRYRPEAAPVLQGVSLDIRPGEVLGIVGRSGSGKSTLTKLVQRLYVPEQGRVLVDGIDIGLVDAAQLRRQVGVVLQDNFLFNRSVRENIAIADPAAPLEAIMRAAQMAGAHEFISELPEGYDTVVGEQGASLSGGQRQRIAIARALFSNPRILIFDEATSALDYESEAIIQRNMAAICKGRTVLIIAHRLSAVRHAHRIIAMDRGRIVEAGSHDELLKNPRGLYAYLWRMQQGGQMDGGQPTPGGAA</sequence>
<dbReference type="SUPFAM" id="SSF52540">
    <property type="entry name" value="P-loop containing nucleoside triphosphate hydrolases"/>
    <property type="match status" value="1"/>
</dbReference>
<dbReference type="InterPro" id="IPR011527">
    <property type="entry name" value="ABC1_TM_dom"/>
</dbReference>
<evidence type="ECO:0000256" key="4">
    <source>
        <dbReference type="ARBA" id="ARBA00022692"/>
    </source>
</evidence>
<evidence type="ECO:0000313" key="19">
    <source>
        <dbReference type="Proteomes" id="UP000292120"/>
    </source>
</evidence>
<keyword evidence="5" id="KW-0354">Hemolysis</keyword>
<dbReference type="FunFam" id="3.40.50.300:FF:000299">
    <property type="entry name" value="ABC transporter ATP-binding protein/permease"/>
    <property type="match status" value="1"/>
</dbReference>
<evidence type="ECO:0000256" key="7">
    <source>
        <dbReference type="ARBA" id="ARBA00022840"/>
    </source>
</evidence>
<dbReference type="CDD" id="cd18588">
    <property type="entry name" value="ABC_6TM_CyaB_HlyB_like"/>
    <property type="match status" value="1"/>
</dbReference>
<keyword evidence="8 14" id="KW-1133">Transmembrane helix</keyword>
<dbReference type="GO" id="GO:0034040">
    <property type="term" value="F:ATPase-coupled lipid transmembrane transporter activity"/>
    <property type="evidence" value="ECO:0007669"/>
    <property type="project" value="TreeGrafter"/>
</dbReference>
<comment type="function">
    <text evidence="10">Involved in the export of calmodulin-sensitive adenylate cyclase-hemolysin (cyclolysin).</text>
</comment>
<evidence type="ECO:0000259" key="17">
    <source>
        <dbReference type="PROSITE" id="PS50990"/>
    </source>
</evidence>
<dbReference type="InterPro" id="IPR003593">
    <property type="entry name" value="AAA+_ATPase"/>
</dbReference>
<feature type="transmembrane region" description="Helical" evidence="14">
    <location>
        <begin position="294"/>
        <end position="319"/>
    </location>
</feature>
<dbReference type="GO" id="GO:0030253">
    <property type="term" value="P:protein secretion by the type I secretion system"/>
    <property type="evidence" value="ECO:0007669"/>
    <property type="project" value="InterPro"/>
</dbReference>
<evidence type="ECO:0000259" key="15">
    <source>
        <dbReference type="PROSITE" id="PS50893"/>
    </source>
</evidence>
<protein>
    <recommendedName>
        <fullName evidence="12">Cyclolysin secretion/processing ATP-binding protein CyaB</fullName>
    </recommendedName>
</protein>
<dbReference type="FunFam" id="1.20.1560.10:FF:000056">
    <property type="entry name" value="Alpha-hemolysin translocation ATP-binding protein HlyB"/>
    <property type="match status" value="1"/>
</dbReference>
<feature type="transmembrane region" description="Helical" evidence="14">
    <location>
        <begin position="183"/>
        <end position="205"/>
    </location>
</feature>
<evidence type="ECO:0000256" key="6">
    <source>
        <dbReference type="ARBA" id="ARBA00022741"/>
    </source>
</evidence>
<evidence type="ECO:0000259" key="16">
    <source>
        <dbReference type="PROSITE" id="PS50929"/>
    </source>
</evidence>
<comment type="caution">
    <text evidence="18">The sequence shown here is derived from an EMBL/GenBank/DDBJ whole genome shotgun (WGS) entry which is preliminary data.</text>
</comment>
<dbReference type="SMART" id="SM00382">
    <property type="entry name" value="AAA"/>
    <property type="match status" value="1"/>
</dbReference>
<feature type="domain" description="Peptidase C39" evidence="17">
    <location>
        <begin position="21"/>
        <end position="150"/>
    </location>
</feature>
<evidence type="ECO:0000256" key="14">
    <source>
        <dbReference type="SAM" id="Phobius"/>
    </source>
</evidence>
<dbReference type="SUPFAM" id="SSF90123">
    <property type="entry name" value="ABC transporter transmembrane region"/>
    <property type="match status" value="1"/>
</dbReference>
<keyword evidence="19" id="KW-1185">Reference proteome</keyword>
<dbReference type="PROSITE" id="PS50929">
    <property type="entry name" value="ABC_TM1F"/>
    <property type="match status" value="1"/>
</dbReference>
<dbReference type="AlphaFoldDB" id="A0A4Q9GYG4"/>
<gene>
    <name evidence="18" type="ORF">EYS42_08440</name>
</gene>
<feature type="transmembrane region" description="Helical" evidence="14">
    <location>
        <begin position="225"/>
        <end position="245"/>
    </location>
</feature>
<feature type="domain" description="ABC transmembrane type-1" evidence="16">
    <location>
        <begin position="187"/>
        <end position="466"/>
    </location>
</feature>
<dbReference type="InterPro" id="IPR027417">
    <property type="entry name" value="P-loop_NTPase"/>
</dbReference>
<evidence type="ECO:0000256" key="5">
    <source>
        <dbReference type="ARBA" id="ARBA00022735"/>
    </source>
</evidence>
<evidence type="ECO:0000256" key="2">
    <source>
        <dbReference type="ARBA" id="ARBA00022448"/>
    </source>
</evidence>
<dbReference type="EMBL" id="SIXI01000003">
    <property type="protein sequence ID" value="TBO31265.1"/>
    <property type="molecule type" value="Genomic_DNA"/>
</dbReference>
<dbReference type="GO" id="GO:0005886">
    <property type="term" value="C:plasma membrane"/>
    <property type="evidence" value="ECO:0007669"/>
    <property type="project" value="UniProtKB-SubCell"/>
</dbReference>
<keyword evidence="3" id="KW-1003">Cell membrane</keyword>
<keyword evidence="4 14" id="KW-0812">Transmembrane</keyword>
<evidence type="ECO:0000256" key="10">
    <source>
        <dbReference type="ARBA" id="ARBA00055355"/>
    </source>
</evidence>
<reference evidence="18 19" key="1">
    <citation type="submission" date="2019-02" db="EMBL/GenBank/DDBJ databases">
        <title>Aquabacterium sp. strain KMB7.</title>
        <authorList>
            <person name="Chen W.-M."/>
        </authorList>
    </citation>
    <scope>NUCLEOTIDE SEQUENCE [LARGE SCALE GENOMIC DNA]</scope>
    <source>
        <strain evidence="18 19">KMB7</strain>
    </source>
</reference>
<dbReference type="Pfam" id="PF03412">
    <property type="entry name" value="Peptidase_C39"/>
    <property type="match status" value="1"/>
</dbReference>
<evidence type="ECO:0000256" key="13">
    <source>
        <dbReference type="SAM" id="MobiDB-lite"/>
    </source>
</evidence>
<dbReference type="InterPro" id="IPR017871">
    <property type="entry name" value="ABC_transporter-like_CS"/>
</dbReference>
<evidence type="ECO:0000313" key="18">
    <source>
        <dbReference type="EMBL" id="TBO31265.1"/>
    </source>
</evidence>
<dbReference type="PROSITE" id="PS50893">
    <property type="entry name" value="ABC_TRANSPORTER_2"/>
    <property type="match status" value="1"/>
</dbReference>
<evidence type="ECO:0000256" key="8">
    <source>
        <dbReference type="ARBA" id="ARBA00022989"/>
    </source>
</evidence>